<dbReference type="Proteomes" id="UP000284163">
    <property type="component" value="Unassembled WGS sequence"/>
</dbReference>
<gene>
    <name evidence="2" type="ORF">DXA22_06175</name>
</gene>
<proteinExistence type="predicted"/>
<feature type="domain" description="LicD/FKTN/FKRP nucleotidyltransferase" evidence="1">
    <location>
        <begin position="26"/>
        <end position="263"/>
    </location>
</feature>
<dbReference type="EMBL" id="QSDK01000007">
    <property type="protein sequence ID" value="RGY76578.1"/>
    <property type="molecule type" value="Genomic_DNA"/>
</dbReference>
<dbReference type="PANTHER" id="PTHR43404">
    <property type="entry name" value="LIPOPOLYSACCHARIDE CHOLINEPHOSPHOTRANSFERASE LICD"/>
    <property type="match status" value="1"/>
</dbReference>
<accession>A0A413KCD5</accession>
<dbReference type="InterPro" id="IPR052942">
    <property type="entry name" value="LPS_cholinephosphotransferase"/>
</dbReference>
<dbReference type="InterPro" id="IPR007074">
    <property type="entry name" value="LicD/FKTN/FKRP_NTP_transf"/>
</dbReference>
<evidence type="ECO:0000313" key="3">
    <source>
        <dbReference type="Proteomes" id="UP000284163"/>
    </source>
</evidence>
<protein>
    <recommendedName>
        <fullName evidence="1">LicD/FKTN/FKRP nucleotidyltransferase domain-containing protein</fullName>
    </recommendedName>
</protein>
<reference evidence="2 3" key="1">
    <citation type="submission" date="2018-08" db="EMBL/GenBank/DDBJ databases">
        <title>A genome reference for cultivated species of the human gut microbiota.</title>
        <authorList>
            <person name="Zou Y."/>
            <person name="Xue W."/>
            <person name="Luo G."/>
        </authorList>
    </citation>
    <scope>NUCLEOTIDE SEQUENCE [LARGE SCALE GENOMIC DNA]</scope>
    <source>
        <strain evidence="2 3">CF01-1</strain>
    </source>
</reference>
<sequence>MLSQDQQIQQVQQRVLDIYKVFKALCEKHDLQFFSSGGTSIGAVLYNGFIPWDDDIDINMPREDYDKFIEIAKTELPSYLELFNAVNSTHSDIHFLKLHDNRTMFTADILLKYPDCYTGIFIDIEPVDSAPTDSKEREKWYYEVDRLYCYDLVRKFGKTYLYPDTMEWIYPNRVKRAIAYYLLHLFPSDFFAKLYEKKQKRINRLYSFHEATHVTFPRYGMFRSNHMWETSASDWNGYVEYPFEDTTIRVPTGYEDIMLHQYGFIPTMEKQKAYETAADTHHIAGGKLDLQRSYKEYQNDMRRKK</sequence>
<dbReference type="Pfam" id="PF04991">
    <property type="entry name" value="LicD"/>
    <property type="match status" value="1"/>
</dbReference>
<organism evidence="2 3">
    <name type="scientific">Bifidobacterium pseudocatenulatum</name>
    <dbReference type="NCBI Taxonomy" id="28026"/>
    <lineage>
        <taxon>Bacteria</taxon>
        <taxon>Bacillati</taxon>
        <taxon>Actinomycetota</taxon>
        <taxon>Actinomycetes</taxon>
        <taxon>Bifidobacteriales</taxon>
        <taxon>Bifidobacteriaceae</taxon>
        <taxon>Bifidobacterium</taxon>
    </lineage>
</organism>
<evidence type="ECO:0000259" key="1">
    <source>
        <dbReference type="Pfam" id="PF04991"/>
    </source>
</evidence>
<comment type="caution">
    <text evidence="2">The sequence shown here is derived from an EMBL/GenBank/DDBJ whole genome shotgun (WGS) entry which is preliminary data.</text>
</comment>
<dbReference type="GO" id="GO:0009100">
    <property type="term" value="P:glycoprotein metabolic process"/>
    <property type="evidence" value="ECO:0007669"/>
    <property type="project" value="UniProtKB-ARBA"/>
</dbReference>
<dbReference type="PANTHER" id="PTHR43404:SF2">
    <property type="entry name" value="LIPOPOLYSACCHARIDE CHOLINEPHOSPHOTRANSFERASE LICD"/>
    <property type="match status" value="1"/>
</dbReference>
<dbReference type="RefSeq" id="WP_117645862.1">
    <property type="nucleotide sequence ID" value="NZ_CABOGF010000003.1"/>
</dbReference>
<name>A0A413KCD5_BIFPS</name>
<evidence type="ECO:0000313" key="2">
    <source>
        <dbReference type="EMBL" id="RGY76578.1"/>
    </source>
</evidence>
<dbReference type="AlphaFoldDB" id="A0A413KCD5"/>